<evidence type="ECO:0008006" key="3">
    <source>
        <dbReference type="Google" id="ProtNLM"/>
    </source>
</evidence>
<keyword evidence="2" id="KW-1185">Reference proteome</keyword>
<reference evidence="1" key="1">
    <citation type="submission" date="2021-03" db="EMBL/GenBank/DDBJ databases">
        <authorList>
            <person name="Sun Q."/>
        </authorList>
    </citation>
    <scope>NUCLEOTIDE SEQUENCE</scope>
    <source>
        <strain evidence="1">CCM 8862</strain>
    </source>
</reference>
<accession>A0A939E0U6</accession>
<evidence type="ECO:0000313" key="1">
    <source>
        <dbReference type="EMBL" id="MBN9643412.1"/>
    </source>
</evidence>
<dbReference type="AlphaFoldDB" id="A0A939E0U6"/>
<organism evidence="1 2">
    <name type="scientific">Corynebacterium mendelii</name>
    <dbReference type="NCBI Taxonomy" id="2765362"/>
    <lineage>
        <taxon>Bacteria</taxon>
        <taxon>Bacillati</taxon>
        <taxon>Actinomycetota</taxon>
        <taxon>Actinomycetes</taxon>
        <taxon>Mycobacteriales</taxon>
        <taxon>Corynebacteriaceae</taxon>
        <taxon>Corynebacterium</taxon>
    </lineage>
</organism>
<proteinExistence type="predicted"/>
<comment type="caution">
    <text evidence="1">The sequence shown here is derived from an EMBL/GenBank/DDBJ whole genome shotgun (WGS) entry which is preliminary data.</text>
</comment>
<gene>
    <name evidence="1" type="ORF">JZY06_02040</name>
</gene>
<protein>
    <recommendedName>
        <fullName evidence="3">YbjN domain-containing protein</fullName>
    </recommendedName>
</protein>
<dbReference type="Proteomes" id="UP000664332">
    <property type="component" value="Unassembled WGS sequence"/>
</dbReference>
<sequence length="150" mass="16256">MADHFSATPNPVTVDRVLAMATGAGFNLDHVTDPVSGEELVAGMVGDYPANILLWQDWLLIRLDHPTGSHDNNQLSSLLLAANRCNNAAPRARTLIIDTPDQFVVRTDYSVDIGEGLTDTQLKAVIRQSFVLAMGAMESFHLARKNIATG</sequence>
<dbReference type="RefSeq" id="WP_207118077.1">
    <property type="nucleotide sequence ID" value="NZ_JAFLEQ010000003.1"/>
</dbReference>
<dbReference type="EMBL" id="JAFLEQ010000003">
    <property type="protein sequence ID" value="MBN9643412.1"/>
    <property type="molecule type" value="Genomic_DNA"/>
</dbReference>
<name>A0A939E0U6_9CORY</name>
<evidence type="ECO:0000313" key="2">
    <source>
        <dbReference type="Proteomes" id="UP000664332"/>
    </source>
</evidence>